<dbReference type="PANTHER" id="PTHR16230">
    <property type="entry name" value="CAPPUCCINO"/>
    <property type="match status" value="1"/>
</dbReference>
<dbReference type="Proteomes" id="UP000053825">
    <property type="component" value="Unassembled WGS sequence"/>
</dbReference>
<proteinExistence type="predicted"/>
<evidence type="ECO:0000313" key="1">
    <source>
        <dbReference type="EMBL" id="KOC59958.1"/>
    </source>
</evidence>
<sequence>MSSHTAPIVEELAKDYANYLKFDISSQMKTFDDTIEDVMMRLEEFQSIIEMVQSESSQCTDQYVPRLRDMQPEIANLCRRIDALEHVIAMVNVNLTTLEAAVDNAEAELGISDRLFGMLNPLSFFKKTQEPVIPNRLPMYEPPTIYRTNDYFKSE</sequence>
<dbReference type="OrthoDB" id="2372305at2759"/>
<dbReference type="InterPro" id="IPR024857">
    <property type="entry name" value="Cappuccino"/>
</dbReference>
<dbReference type="PANTHER" id="PTHR16230:SF3">
    <property type="entry name" value="BIOGENESIS OF LYSOSOMAL ORGANELLES COMPLEX-1, SUBUNIT 4, CAPPUCCINO"/>
    <property type="match status" value="1"/>
</dbReference>
<accession>A0A0L7QMW0</accession>
<gene>
    <name evidence="1" type="ORF">WH47_09139</name>
</gene>
<dbReference type="AlphaFoldDB" id="A0A0L7QMW0"/>
<keyword evidence="2" id="KW-1185">Reference proteome</keyword>
<protein>
    <submittedName>
        <fullName evidence="1">Protein cappuccino like protein</fullName>
    </submittedName>
</protein>
<name>A0A0L7QMW0_9HYME</name>
<reference evidence="1 2" key="1">
    <citation type="submission" date="2015-07" db="EMBL/GenBank/DDBJ databases">
        <title>The genome of Habropoda laboriosa.</title>
        <authorList>
            <person name="Pan H."/>
            <person name="Kapheim K."/>
        </authorList>
    </citation>
    <scope>NUCLEOTIDE SEQUENCE [LARGE SCALE GENOMIC DNA]</scope>
    <source>
        <strain evidence="1">0110345459</strain>
    </source>
</reference>
<organism evidence="1 2">
    <name type="scientific">Habropoda laboriosa</name>
    <dbReference type="NCBI Taxonomy" id="597456"/>
    <lineage>
        <taxon>Eukaryota</taxon>
        <taxon>Metazoa</taxon>
        <taxon>Ecdysozoa</taxon>
        <taxon>Arthropoda</taxon>
        <taxon>Hexapoda</taxon>
        <taxon>Insecta</taxon>
        <taxon>Pterygota</taxon>
        <taxon>Neoptera</taxon>
        <taxon>Endopterygota</taxon>
        <taxon>Hymenoptera</taxon>
        <taxon>Apocrita</taxon>
        <taxon>Aculeata</taxon>
        <taxon>Apoidea</taxon>
        <taxon>Anthophila</taxon>
        <taxon>Apidae</taxon>
        <taxon>Habropoda</taxon>
    </lineage>
</organism>
<dbReference type="EMBL" id="KQ414868">
    <property type="protein sequence ID" value="KOC59958.1"/>
    <property type="molecule type" value="Genomic_DNA"/>
</dbReference>
<evidence type="ECO:0000313" key="2">
    <source>
        <dbReference type="Proteomes" id="UP000053825"/>
    </source>
</evidence>
<dbReference type="GO" id="GO:0031083">
    <property type="term" value="C:BLOC-1 complex"/>
    <property type="evidence" value="ECO:0007669"/>
    <property type="project" value="TreeGrafter"/>
</dbReference>
<dbReference type="STRING" id="597456.A0A0L7QMW0"/>